<reference evidence="6 7" key="1">
    <citation type="submission" date="2019-03" db="EMBL/GenBank/DDBJ databases">
        <title>Arthrobacter sp. nov., an bacterium isolated from biocrust in Mu Us Desert.</title>
        <authorList>
            <person name="Lixiong L."/>
        </authorList>
    </citation>
    <scope>NUCLEOTIDE SEQUENCE [LARGE SCALE GENOMIC DNA]</scope>
    <source>
        <strain evidence="6 7">SLN-3</strain>
    </source>
</reference>
<dbReference type="EMBL" id="SMTK01000005">
    <property type="protein sequence ID" value="TDK24252.1"/>
    <property type="molecule type" value="Genomic_DNA"/>
</dbReference>
<dbReference type="SUPFAM" id="SSF55781">
    <property type="entry name" value="GAF domain-like"/>
    <property type="match status" value="1"/>
</dbReference>
<dbReference type="PROSITE" id="PS50921">
    <property type="entry name" value="ANTAR"/>
    <property type="match status" value="1"/>
</dbReference>
<keyword evidence="4" id="KW-0804">Transcription</keyword>
<proteinExistence type="predicted"/>
<name>A0A4R5TT83_9MICC</name>
<dbReference type="GO" id="GO:0003723">
    <property type="term" value="F:RNA binding"/>
    <property type="evidence" value="ECO:0007669"/>
    <property type="project" value="InterPro"/>
</dbReference>
<dbReference type="OrthoDB" id="3820533at2"/>
<dbReference type="Gene3D" id="3.30.450.40">
    <property type="match status" value="1"/>
</dbReference>
<dbReference type="SMART" id="SM00065">
    <property type="entry name" value="GAF"/>
    <property type="match status" value="1"/>
</dbReference>
<sequence length="236" mass="25397">MDPTGPPSVLRDLVLNSTDVKDYLYDLANLAVHRLSTPDREVFCGITLLRPRTAATVVSSSRHARNLDEIQYAFRDGPCLTAARTSSTVLVEDTRYDGRWPEYQEAARTQKVRSILAVPIPIDGEAQCGLNLYSLGPSAFDPDAVHTAEVFAREASRSLRLAVRIARLTDAGENLRAAMASRTTIDLAVGIIMARNGCSQEAAMIILKAASSARNIKLRDSAARVVASAGQGAGEA</sequence>
<dbReference type="GO" id="GO:0016301">
    <property type="term" value="F:kinase activity"/>
    <property type="evidence" value="ECO:0007669"/>
    <property type="project" value="UniProtKB-KW"/>
</dbReference>
<dbReference type="Gene3D" id="1.10.10.10">
    <property type="entry name" value="Winged helix-like DNA-binding domain superfamily/Winged helix DNA-binding domain"/>
    <property type="match status" value="1"/>
</dbReference>
<evidence type="ECO:0000256" key="4">
    <source>
        <dbReference type="ARBA" id="ARBA00023163"/>
    </source>
</evidence>
<keyword evidence="3" id="KW-0805">Transcription regulation</keyword>
<dbReference type="Pfam" id="PF13185">
    <property type="entry name" value="GAF_2"/>
    <property type="match status" value="1"/>
</dbReference>
<dbReference type="Proteomes" id="UP000295411">
    <property type="component" value="Unassembled WGS sequence"/>
</dbReference>
<protein>
    <submittedName>
        <fullName evidence="6">ANTAR domain-containing protein</fullName>
    </submittedName>
</protein>
<comment type="caution">
    <text evidence="6">The sequence shown here is derived from an EMBL/GenBank/DDBJ whole genome shotgun (WGS) entry which is preliminary data.</text>
</comment>
<dbReference type="InterPro" id="IPR036388">
    <property type="entry name" value="WH-like_DNA-bd_sf"/>
</dbReference>
<dbReference type="AlphaFoldDB" id="A0A4R5TT83"/>
<keyword evidence="7" id="KW-1185">Reference proteome</keyword>
<accession>A0A4R5TT83</accession>
<feature type="domain" description="ANTAR" evidence="5">
    <location>
        <begin position="165"/>
        <end position="226"/>
    </location>
</feature>
<evidence type="ECO:0000256" key="2">
    <source>
        <dbReference type="ARBA" id="ARBA00022777"/>
    </source>
</evidence>
<evidence type="ECO:0000313" key="7">
    <source>
        <dbReference type="Proteomes" id="UP000295411"/>
    </source>
</evidence>
<dbReference type="PIRSF" id="PIRSF036625">
    <property type="entry name" value="GAF_ANTAR"/>
    <property type="match status" value="1"/>
</dbReference>
<organism evidence="6 7">
    <name type="scientific">Arthrobacter crusticola</name>
    <dbReference type="NCBI Taxonomy" id="2547960"/>
    <lineage>
        <taxon>Bacteria</taxon>
        <taxon>Bacillati</taxon>
        <taxon>Actinomycetota</taxon>
        <taxon>Actinomycetes</taxon>
        <taxon>Micrococcales</taxon>
        <taxon>Micrococcaceae</taxon>
        <taxon>Arthrobacter</taxon>
    </lineage>
</organism>
<evidence type="ECO:0000313" key="6">
    <source>
        <dbReference type="EMBL" id="TDK24252.1"/>
    </source>
</evidence>
<evidence type="ECO:0000256" key="3">
    <source>
        <dbReference type="ARBA" id="ARBA00023015"/>
    </source>
</evidence>
<dbReference type="InterPro" id="IPR012074">
    <property type="entry name" value="GAF_ANTAR"/>
</dbReference>
<keyword evidence="2" id="KW-0418">Kinase</keyword>
<dbReference type="SMART" id="SM01012">
    <property type="entry name" value="ANTAR"/>
    <property type="match status" value="1"/>
</dbReference>
<evidence type="ECO:0000256" key="1">
    <source>
        <dbReference type="ARBA" id="ARBA00022679"/>
    </source>
</evidence>
<dbReference type="SUPFAM" id="SSF52172">
    <property type="entry name" value="CheY-like"/>
    <property type="match status" value="1"/>
</dbReference>
<dbReference type="InterPro" id="IPR005561">
    <property type="entry name" value="ANTAR"/>
</dbReference>
<evidence type="ECO:0000259" key="5">
    <source>
        <dbReference type="PROSITE" id="PS50921"/>
    </source>
</evidence>
<gene>
    <name evidence="6" type="ORF">E2F48_15135</name>
</gene>
<dbReference type="Pfam" id="PF03861">
    <property type="entry name" value="ANTAR"/>
    <property type="match status" value="1"/>
</dbReference>
<keyword evidence="1" id="KW-0808">Transferase</keyword>
<dbReference type="InterPro" id="IPR003018">
    <property type="entry name" value="GAF"/>
</dbReference>
<dbReference type="InterPro" id="IPR011006">
    <property type="entry name" value="CheY-like_superfamily"/>
</dbReference>
<dbReference type="InterPro" id="IPR029016">
    <property type="entry name" value="GAF-like_dom_sf"/>
</dbReference>